<organism evidence="2 3">
    <name type="scientific">Scylla paramamosain</name>
    <name type="common">Mud crab</name>
    <dbReference type="NCBI Taxonomy" id="85552"/>
    <lineage>
        <taxon>Eukaryota</taxon>
        <taxon>Metazoa</taxon>
        <taxon>Ecdysozoa</taxon>
        <taxon>Arthropoda</taxon>
        <taxon>Crustacea</taxon>
        <taxon>Multicrustacea</taxon>
        <taxon>Malacostraca</taxon>
        <taxon>Eumalacostraca</taxon>
        <taxon>Eucarida</taxon>
        <taxon>Decapoda</taxon>
        <taxon>Pleocyemata</taxon>
        <taxon>Brachyura</taxon>
        <taxon>Eubrachyura</taxon>
        <taxon>Portunoidea</taxon>
        <taxon>Portunidae</taxon>
        <taxon>Portuninae</taxon>
        <taxon>Scylla</taxon>
    </lineage>
</organism>
<evidence type="ECO:0000313" key="3">
    <source>
        <dbReference type="Proteomes" id="UP001487740"/>
    </source>
</evidence>
<keyword evidence="3" id="KW-1185">Reference proteome</keyword>
<dbReference type="Proteomes" id="UP001487740">
    <property type="component" value="Unassembled WGS sequence"/>
</dbReference>
<comment type="caution">
    <text evidence="2">The sequence shown here is derived from an EMBL/GenBank/DDBJ whole genome shotgun (WGS) entry which is preliminary data.</text>
</comment>
<dbReference type="AlphaFoldDB" id="A0AAW0SAY5"/>
<feature type="compositionally biased region" description="Acidic residues" evidence="1">
    <location>
        <begin position="41"/>
        <end position="50"/>
    </location>
</feature>
<reference evidence="2 3" key="1">
    <citation type="submission" date="2023-03" db="EMBL/GenBank/DDBJ databases">
        <title>High-quality genome of Scylla paramamosain provides insights in environmental adaptation.</title>
        <authorList>
            <person name="Zhang L."/>
        </authorList>
    </citation>
    <scope>NUCLEOTIDE SEQUENCE [LARGE SCALE GENOMIC DNA]</scope>
    <source>
        <strain evidence="2">LZ_2023a</strain>
        <tissue evidence="2">Muscle</tissue>
    </source>
</reference>
<proteinExistence type="predicted"/>
<accession>A0AAW0SAY5</accession>
<feature type="region of interest" description="Disordered" evidence="1">
    <location>
        <begin position="18"/>
        <end position="52"/>
    </location>
</feature>
<gene>
    <name evidence="2" type="ORF">O3P69_018680</name>
</gene>
<evidence type="ECO:0000256" key="1">
    <source>
        <dbReference type="SAM" id="MobiDB-lite"/>
    </source>
</evidence>
<protein>
    <submittedName>
        <fullName evidence="2">Uncharacterized protein</fullName>
    </submittedName>
</protein>
<feature type="region of interest" description="Disordered" evidence="1">
    <location>
        <begin position="64"/>
        <end position="89"/>
    </location>
</feature>
<evidence type="ECO:0000313" key="2">
    <source>
        <dbReference type="EMBL" id="KAK8372129.1"/>
    </source>
</evidence>
<name>A0AAW0SAY5_SCYPA</name>
<sequence>MEPSRFYSHTKGGRSVIAQELPYESVDEDSSDGEVLYQPNEESDTSDDSESDFRAEVAEGLLKCKKDTTRNKKSRRSSSDVEKKLLAKKKKGRVALNPSKGYSDGQCWTLAHPF</sequence>
<dbReference type="EMBL" id="JARAKH010004211">
    <property type="protein sequence ID" value="KAK8372129.1"/>
    <property type="molecule type" value="Genomic_DNA"/>
</dbReference>